<comment type="caution">
    <text evidence="4">The sequence shown here is derived from an EMBL/GenBank/DDBJ whole genome shotgun (WGS) entry which is preliminary data.</text>
</comment>
<keyword evidence="2" id="KW-0717">Septation</keyword>
<dbReference type="GO" id="GO:0030435">
    <property type="term" value="P:sporulation resulting in formation of a cellular spore"/>
    <property type="evidence" value="ECO:0007669"/>
    <property type="project" value="InterPro"/>
</dbReference>
<evidence type="ECO:0000256" key="3">
    <source>
        <dbReference type="ARBA" id="ARBA00023306"/>
    </source>
</evidence>
<gene>
    <name evidence="4" type="ORF">KDA27_01295</name>
</gene>
<dbReference type="PANTHER" id="PTHR38429:SF1">
    <property type="entry name" value="SEPTATION PROTEIN SPOVG-RELATED"/>
    <property type="match status" value="1"/>
</dbReference>
<dbReference type="PANTHER" id="PTHR38429">
    <property type="entry name" value="SEPTATION PROTEIN SPOVG-RELATED"/>
    <property type="match status" value="1"/>
</dbReference>
<evidence type="ECO:0000256" key="2">
    <source>
        <dbReference type="ARBA" id="ARBA00023210"/>
    </source>
</evidence>
<organism evidence="4 5">
    <name type="scientific">Eiseniibacteriota bacterium</name>
    <dbReference type="NCBI Taxonomy" id="2212470"/>
    <lineage>
        <taxon>Bacteria</taxon>
        <taxon>Candidatus Eiseniibacteriota</taxon>
    </lineage>
</organism>
<name>A0A956N8U4_UNCEI</name>
<dbReference type="Pfam" id="PF04026">
    <property type="entry name" value="SpoVG"/>
    <property type="match status" value="1"/>
</dbReference>
<evidence type="ECO:0000313" key="4">
    <source>
        <dbReference type="EMBL" id="MCA9754408.1"/>
    </source>
</evidence>
<dbReference type="Gene3D" id="3.30.1120.40">
    <property type="entry name" value="Stage V sporulation protein G"/>
    <property type="match status" value="1"/>
</dbReference>
<protein>
    <submittedName>
        <fullName evidence="4">SpoVG family protein</fullName>
    </submittedName>
</protein>
<dbReference type="InterPro" id="IPR007170">
    <property type="entry name" value="SpoVG"/>
</dbReference>
<dbReference type="Proteomes" id="UP000739538">
    <property type="component" value="Unassembled WGS sequence"/>
</dbReference>
<evidence type="ECO:0000256" key="1">
    <source>
        <dbReference type="ARBA" id="ARBA00022618"/>
    </source>
</evidence>
<dbReference type="GO" id="GO:0000917">
    <property type="term" value="P:division septum assembly"/>
    <property type="evidence" value="ECO:0007669"/>
    <property type="project" value="UniProtKB-KW"/>
</dbReference>
<keyword evidence="3" id="KW-0131">Cell cycle</keyword>
<sequence>MADSVAPDTGVEITEVRVTPKRQGRLRALCSVTFGGVFVVRGIKVIEGPDRLFLAMPSRREADGKYRDVCHPVATWFRGDLERAVIDEYLRKMNEGPLRDGVPAAH</sequence>
<dbReference type="InterPro" id="IPR036751">
    <property type="entry name" value="SpoVG_sf"/>
</dbReference>
<proteinExistence type="predicted"/>
<reference evidence="4" key="1">
    <citation type="submission" date="2020-04" db="EMBL/GenBank/DDBJ databases">
        <authorList>
            <person name="Zhang T."/>
        </authorList>
    </citation>
    <scope>NUCLEOTIDE SEQUENCE</scope>
    <source>
        <strain evidence="4">HKST-UBA02</strain>
    </source>
</reference>
<dbReference type="SUPFAM" id="SSF160537">
    <property type="entry name" value="SpoVG-like"/>
    <property type="match status" value="1"/>
</dbReference>
<dbReference type="EMBL" id="JAGQHS010000003">
    <property type="protein sequence ID" value="MCA9754408.1"/>
    <property type="molecule type" value="Genomic_DNA"/>
</dbReference>
<reference evidence="4" key="2">
    <citation type="journal article" date="2021" name="Microbiome">
        <title>Successional dynamics and alternative stable states in a saline activated sludge microbial community over 9 years.</title>
        <authorList>
            <person name="Wang Y."/>
            <person name="Ye J."/>
            <person name="Ju F."/>
            <person name="Liu L."/>
            <person name="Boyd J.A."/>
            <person name="Deng Y."/>
            <person name="Parks D.H."/>
            <person name="Jiang X."/>
            <person name="Yin X."/>
            <person name="Woodcroft B.J."/>
            <person name="Tyson G.W."/>
            <person name="Hugenholtz P."/>
            <person name="Polz M.F."/>
            <person name="Zhang T."/>
        </authorList>
    </citation>
    <scope>NUCLEOTIDE SEQUENCE</scope>
    <source>
        <strain evidence="4">HKST-UBA02</strain>
    </source>
</reference>
<accession>A0A956N8U4</accession>
<dbReference type="AlphaFoldDB" id="A0A956N8U4"/>
<keyword evidence="1" id="KW-0132">Cell division</keyword>
<evidence type="ECO:0000313" key="5">
    <source>
        <dbReference type="Proteomes" id="UP000739538"/>
    </source>
</evidence>